<reference evidence="2 3" key="1">
    <citation type="journal article" date="2021" name="Int. J. Syst. Evol. Microbiol.">
        <title>Amazonocrinis nigriterrae gen. nov., sp. nov., Atlanticothrix silvestris gen. nov., sp. nov. and Dendronalium phyllosphericum gen. nov., sp. nov., nostocacean cyanobacteria from Brazilian environments.</title>
        <authorList>
            <person name="Alvarenga D.O."/>
            <person name="Andreote A.P.D."/>
            <person name="Branco L.H.Z."/>
            <person name="Delbaje E."/>
            <person name="Cruz R.B."/>
            <person name="Varani A.M."/>
            <person name="Fiore M.F."/>
        </authorList>
    </citation>
    <scope>NUCLEOTIDE SEQUENCE [LARGE SCALE GENOMIC DNA]</scope>
    <source>
        <strain evidence="2 3">CENA67</strain>
    </source>
</reference>
<dbReference type="RefSeq" id="WP_198128235.1">
    <property type="nucleotide sequence ID" value="NZ_JAECZC010000097.1"/>
</dbReference>
<sequence length="72" mass="7823">MPSGHANHKGTSDKPNTNAEGLIDEAADKSVNPEDILLEGATTNTTRTLEFVDYPPATERPNEEQKTGNEEK</sequence>
<dbReference type="AlphaFoldDB" id="A0A8J7I1S1"/>
<dbReference type="Proteomes" id="UP000632766">
    <property type="component" value="Unassembled WGS sequence"/>
</dbReference>
<organism evidence="2 3">
    <name type="scientific">Amazonocrinis nigriterrae CENA67</name>
    <dbReference type="NCBI Taxonomy" id="2794033"/>
    <lineage>
        <taxon>Bacteria</taxon>
        <taxon>Bacillati</taxon>
        <taxon>Cyanobacteriota</taxon>
        <taxon>Cyanophyceae</taxon>
        <taxon>Nostocales</taxon>
        <taxon>Nostocaceae</taxon>
        <taxon>Amazonocrinis</taxon>
        <taxon>Amazonocrinis nigriterrae</taxon>
    </lineage>
</organism>
<dbReference type="EMBL" id="JAECZC010000097">
    <property type="protein sequence ID" value="MBH8566484.1"/>
    <property type="molecule type" value="Genomic_DNA"/>
</dbReference>
<evidence type="ECO:0000256" key="1">
    <source>
        <dbReference type="SAM" id="MobiDB-lite"/>
    </source>
</evidence>
<keyword evidence="3" id="KW-1185">Reference proteome</keyword>
<accession>A0A8J7I1S1</accession>
<protein>
    <submittedName>
        <fullName evidence="2">Uncharacterized protein</fullName>
    </submittedName>
</protein>
<evidence type="ECO:0000313" key="3">
    <source>
        <dbReference type="Proteomes" id="UP000632766"/>
    </source>
</evidence>
<gene>
    <name evidence="2" type="ORF">I8748_30760</name>
</gene>
<proteinExistence type="predicted"/>
<feature type="compositionally biased region" description="Basic and acidic residues" evidence="1">
    <location>
        <begin position="60"/>
        <end position="72"/>
    </location>
</feature>
<evidence type="ECO:0000313" key="2">
    <source>
        <dbReference type="EMBL" id="MBH8566484.1"/>
    </source>
</evidence>
<comment type="caution">
    <text evidence="2">The sequence shown here is derived from an EMBL/GenBank/DDBJ whole genome shotgun (WGS) entry which is preliminary data.</text>
</comment>
<name>A0A8J7I1S1_9NOST</name>
<feature type="region of interest" description="Disordered" evidence="1">
    <location>
        <begin position="1"/>
        <end position="72"/>
    </location>
</feature>